<keyword evidence="6" id="KW-1185">Reference proteome</keyword>
<evidence type="ECO:0000259" key="2">
    <source>
        <dbReference type="SMART" id="SM00960"/>
    </source>
</evidence>
<dbReference type="Gene3D" id="3.30.450.30">
    <property type="entry name" value="Dynein light chain 2a, cytoplasmic"/>
    <property type="match status" value="1"/>
</dbReference>
<reference evidence="3" key="2">
    <citation type="submission" date="2022-08" db="EMBL/GenBank/DDBJ databases">
        <title>Novel sulphate-reducing endosymbionts in the free-living metamonad Anaeramoeba.</title>
        <authorList>
            <person name="Jerlstrom-Hultqvist J."/>
            <person name="Cepicka I."/>
            <person name="Gallot-Lavallee L."/>
            <person name="Salas-Leiva D."/>
            <person name="Curtis B.A."/>
            <person name="Zahonova K."/>
            <person name="Pipaliya S."/>
            <person name="Dacks J."/>
            <person name="Roger A.J."/>
        </authorList>
    </citation>
    <scope>NUCLEOTIDE SEQUENCE</scope>
    <source>
        <strain evidence="3">Busselton2</strain>
    </source>
</reference>
<evidence type="ECO:0000256" key="1">
    <source>
        <dbReference type="ARBA" id="ARBA00007191"/>
    </source>
</evidence>
<dbReference type="EMBL" id="JANTQA010000047">
    <property type="protein sequence ID" value="KAJ3431974.1"/>
    <property type="molecule type" value="Genomic_DNA"/>
</dbReference>
<dbReference type="Pfam" id="PF03259">
    <property type="entry name" value="Robl_LC7"/>
    <property type="match status" value="1"/>
</dbReference>
<sequence>MTNNEFEIEKQNKESYQAIEVTLKRVSTQPGFVGLVAITEKGQIIKSTFEEQEEAEKYALYLSHFIKQASNTVDALKEGDEVSFLRMRTKREEILIIPGDKYTLIVISDPNRIKERKF</sequence>
<dbReference type="SUPFAM" id="SSF103196">
    <property type="entry name" value="Roadblock/LC7 domain"/>
    <property type="match status" value="1"/>
</dbReference>
<comment type="similarity">
    <text evidence="1">Belongs to the GAMAD family.</text>
</comment>
<dbReference type="EMBL" id="JAOAOG010000032">
    <property type="protein sequence ID" value="KAJ6253373.1"/>
    <property type="molecule type" value="Genomic_DNA"/>
</dbReference>
<accession>A0AAV7YT13</accession>
<reference evidence="4" key="1">
    <citation type="submission" date="2022-08" db="EMBL/GenBank/DDBJ databases">
        <title>Novel sulfate-reducing endosymbionts in the free-living metamonad Anaeramoeba.</title>
        <authorList>
            <person name="Jerlstrom-Hultqvist J."/>
            <person name="Cepicka I."/>
            <person name="Gallot-Lavallee L."/>
            <person name="Salas-Leiva D."/>
            <person name="Curtis B.A."/>
            <person name="Zahonova K."/>
            <person name="Pipaliya S."/>
            <person name="Dacks J."/>
            <person name="Roger A.J."/>
        </authorList>
    </citation>
    <scope>NUCLEOTIDE SEQUENCE</scope>
    <source>
        <strain evidence="4">Schooner1</strain>
    </source>
</reference>
<dbReference type="SMART" id="SM00960">
    <property type="entry name" value="Robl_LC7"/>
    <property type="match status" value="1"/>
</dbReference>
<protein>
    <submittedName>
        <fullName evidence="3">Dynein light chain roadblock</fullName>
    </submittedName>
</protein>
<evidence type="ECO:0000313" key="4">
    <source>
        <dbReference type="EMBL" id="KAJ6253373.1"/>
    </source>
</evidence>
<comment type="caution">
    <text evidence="3">The sequence shown here is derived from an EMBL/GenBank/DDBJ whole genome shotgun (WGS) entry which is preliminary data.</text>
</comment>
<dbReference type="Proteomes" id="UP001146793">
    <property type="component" value="Unassembled WGS sequence"/>
</dbReference>
<evidence type="ECO:0000313" key="3">
    <source>
        <dbReference type="EMBL" id="KAJ3431974.1"/>
    </source>
</evidence>
<dbReference type="Proteomes" id="UP001150062">
    <property type="component" value="Unassembled WGS sequence"/>
</dbReference>
<dbReference type="InterPro" id="IPR004942">
    <property type="entry name" value="Roadblock/LAMTOR2_dom"/>
</dbReference>
<name>A0AAV7YT13_9EUKA</name>
<feature type="domain" description="Roadblock/LAMTOR2" evidence="2">
    <location>
        <begin position="19"/>
        <end position="108"/>
    </location>
</feature>
<evidence type="ECO:0000313" key="5">
    <source>
        <dbReference type="Proteomes" id="UP001146793"/>
    </source>
</evidence>
<evidence type="ECO:0000313" key="6">
    <source>
        <dbReference type="Proteomes" id="UP001150062"/>
    </source>
</evidence>
<gene>
    <name evidence="3" type="ORF">M0812_20902</name>
    <name evidence="4" type="ORF">M0813_01422</name>
</gene>
<organism evidence="3 5">
    <name type="scientific">Anaeramoeba flamelloides</name>
    <dbReference type="NCBI Taxonomy" id="1746091"/>
    <lineage>
        <taxon>Eukaryota</taxon>
        <taxon>Metamonada</taxon>
        <taxon>Anaeramoebidae</taxon>
        <taxon>Anaeramoeba</taxon>
    </lineage>
</organism>
<dbReference type="PANTHER" id="PTHR10779">
    <property type="entry name" value="DYNEIN LIGHT CHAIN ROADBLOCK"/>
    <property type="match status" value="1"/>
</dbReference>
<dbReference type="AlphaFoldDB" id="A0AAV7YT13"/>
<proteinExistence type="inferred from homology"/>